<name>A0ABM8IA48_9BACE</name>
<dbReference type="PROSITE" id="PS51257">
    <property type="entry name" value="PROKAR_LIPOPROTEIN"/>
    <property type="match status" value="1"/>
</dbReference>
<keyword evidence="4" id="KW-1185">Reference proteome</keyword>
<feature type="signal peptide" evidence="1">
    <location>
        <begin position="1"/>
        <end position="22"/>
    </location>
</feature>
<accession>A0ABM8IA48</accession>
<evidence type="ECO:0000256" key="1">
    <source>
        <dbReference type="SAM" id="SignalP"/>
    </source>
</evidence>
<dbReference type="EMBL" id="AP028055">
    <property type="protein sequence ID" value="BEG98907.1"/>
    <property type="molecule type" value="Genomic_DNA"/>
</dbReference>
<proteinExistence type="predicted"/>
<dbReference type="Proteomes" id="UP001496674">
    <property type="component" value="Chromosome"/>
</dbReference>
<evidence type="ECO:0000313" key="3">
    <source>
        <dbReference type="EMBL" id="BEG98907.1"/>
    </source>
</evidence>
<sequence length="254" mass="28367">MIKFYSSLILFILALTSCSKSYKVTGVSSVSSLDGKMLYLKTSHNGQWVTVDSAEVIHGEFSMKGSLDSVQLVSLFMDDENIMPMVLEGGNIEISISNTKLTVKGTPLNDKLYAFVDKKASMDTRVEELGRKEAKMILDGVDPEVIKKQMAKESDKLMTEMNAYVKSFICENYENVLGPGVFMMMCSNFPYPLMTPAMEDIVKSSPNCFKNNPLIKEYVTKAHENMQSIQEYQIMQHNAEQQASMVSRPAASAN</sequence>
<evidence type="ECO:0000259" key="2">
    <source>
        <dbReference type="Pfam" id="PF14289"/>
    </source>
</evidence>
<protein>
    <submittedName>
        <fullName evidence="3">Thiol:disulfide interchange protein</fullName>
    </submittedName>
</protein>
<reference evidence="3 4" key="1">
    <citation type="submission" date="2023-04" db="EMBL/GenBank/DDBJ databases">
        <title>Draft genome sequence of acteroides sedimenti strain YN3PY1.</title>
        <authorList>
            <person name="Yoshida N."/>
        </authorList>
    </citation>
    <scope>NUCLEOTIDE SEQUENCE [LARGE SCALE GENOMIC DNA]</scope>
    <source>
        <strain evidence="3 4">YN3PY1</strain>
    </source>
</reference>
<dbReference type="InterPro" id="IPR025380">
    <property type="entry name" value="DUF4369"/>
</dbReference>
<keyword evidence="1" id="KW-0732">Signal</keyword>
<dbReference type="RefSeq" id="WP_353334111.1">
    <property type="nucleotide sequence ID" value="NZ_AP028055.1"/>
</dbReference>
<dbReference type="Pfam" id="PF14289">
    <property type="entry name" value="DUF4369"/>
    <property type="match status" value="1"/>
</dbReference>
<evidence type="ECO:0000313" key="4">
    <source>
        <dbReference type="Proteomes" id="UP001496674"/>
    </source>
</evidence>
<feature type="chain" id="PRO_5046847197" evidence="1">
    <location>
        <begin position="23"/>
        <end position="254"/>
    </location>
</feature>
<feature type="domain" description="DUF4369" evidence="2">
    <location>
        <begin position="22"/>
        <end position="112"/>
    </location>
</feature>
<gene>
    <name evidence="3" type="ORF">BSYN_11720</name>
</gene>
<organism evidence="3 4">
    <name type="scientific">Bacteroides sedimenti</name>
    <dbReference type="NCBI Taxonomy" id="2136147"/>
    <lineage>
        <taxon>Bacteria</taxon>
        <taxon>Pseudomonadati</taxon>
        <taxon>Bacteroidota</taxon>
        <taxon>Bacteroidia</taxon>
        <taxon>Bacteroidales</taxon>
        <taxon>Bacteroidaceae</taxon>
        <taxon>Bacteroides</taxon>
    </lineage>
</organism>